<dbReference type="OrthoDB" id="7695528at2759"/>
<gene>
    <name evidence="1" type="ORF">HICCMSTLAB_LOCUS7570</name>
</gene>
<organism evidence="1 2">
    <name type="scientific">Cotesia congregata</name>
    <name type="common">Parasitoid wasp</name>
    <name type="synonym">Apanteles congregatus</name>
    <dbReference type="NCBI Taxonomy" id="51543"/>
    <lineage>
        <taxon>Eukaryota</taxon>
        <taxon>Metazoa</taxon>
        <taxon>Ecdysozoa</taxon>
        <taxon>Arthropoda</taxon>
        <taxon>Hexapoda</taxon>
        <taxon>Insecta</taxon>
        <taxon>Pterygota</taxon>
        <taxon>Neoptera</taxon>
        <taxon>Endopterygota</taxon>
        <taxon>Hymenoptera</taxon>
        <taxon>Apocrita</taxon>
        <taxon>Ichneumonoidea</taxon>
        <taxon>Braconidae</taxon>
        <taxon>Microgastrinae</taxon>
        <taxon>Cotesia</taxon>
    </lineage>
</organism>
<protein>
    <submittedName>
        <fullName evidence="1">Uncharacterized protein</fullName>
    </submittedName>
</protein>
<evidence type="ECO:0000313" key="2">
    <source>
        <dbReference type="Proteomes" id="UP000786811"/>
    </source>
</evidence>
<dbReference type="AlphaFoldDB" id="A0A8J2HCZ0"/>
<dbReference type="EMBL" id="CAJNRD030001121">
    <property type="protein sequence ID" value="CAG5095160.1"/>
    <property type="molecule type" value="Genomic_DNA"/>
</dbReference>
<accession>A0A8J2HCZ0</accession>
<keyword evidence="2" id="KW-1185">Reference proteome</keyword>
<name>A0A8J2HCZ0_COTCN</name>
<proteinExistence type="predicted"/>
<comment type="caution">
    <text evidence="1">The sequence shown here is derived from an EMBL/GenBank/DDBJ whole genome shotgun (WGS) entry which is preliminary data.</text>
</comment>
<dbReference type="Proteomes" id="UP000786811">
    <property type="component" value="Unassembled WGS sequence"/>
</dbReference>
<reference evidence="1" key="1">
    <citation type="submission" date="2021-04" db="EMBL/GenBank/DDBJ databases">
        <authorList>
            <person name="Chebbi M.A.C M."/>
        </authorList>
    </citation>
    <scope>NUCLEOTIDE SEQUENCE</scope>
</reference>
<evidence type="ECO:0000313" key="1">
    <source>
        <dbReference type="EMBL" id="CAG5095160.1"/>
    </source>
</evidence>
<sequence>MIEPAEGTTCGSQKIHDKMTPEELMRIFGISLADEVPEYEAVPIYAKSLDKNNGIYITLNPFGKNLKMWLTPNDGILAGEDMPIVSLKTNKQGLIDITKYSGFIRQALPKLYENKLYAATFAVNNHRTGRMSLVRRFLINKSSKYESFVGDYYVQPVPSRLVKHARRQARAIDDSFDHEEYDHVYHFVHKIPNSKMNKQAGK</sequence>